<keyword evidence="3" id="KW-1185">Reference proteome</keyword>
<reference evidence="2 3" key="1">
    <citation type="journal article" date="2008" name="Nature">
        <title>The genome of the model beetle and pest Tribolium castaneum.</title>
        <authorList>
            <consortium name="Tribolium Genome Sequencing Consortium"/>
            <person name="Richards S."/>
            <person name="Gibbs R.A."/>
            <person name="Weinstock G.M."/>
            <person name="Brown S.J."/>
            <person name="Denell R."/>
            <person name="Beeman R.W."/>
            <person name="Gibbs R."/>
            <person name="Beeman R.W."/>
            <person name="Brown S.J."/>
            <person name="Bucher G."/>
            <person name="Friedrich M."/>
            <person name="Grimmelikhuijzen C.J."/>
            <person name="Klingler M."/>
            <person name="Lorenzen M."/>
            <person name="Richards S."/>
            <person name="Roth S."/>
            <person name="Schroder R."/>
            <person name="Tautz D."/>
            <person name="Zdobnov E.M."/>
            <person name="Muzny D."/>
            <person name="Gibbs R.A."/>
            <person name="Weinstock G.M."/>
            <person name="Attaway T."/>
            <person name="Bell S."/>
            <person name="Buhay C.J."/>
            <person name="Chandrabose M.N."/>
            <person name="Chavez D."/>
            <person name="Clerk-Blankenburg K.P."/>
            <person name="Cree A."/>
            <person name="Dao M."/>
            <person name="Davis C."/>
            <person name="Chacko J."/>
            <person name="Dinh H."/>
            <person name="Dugan-Rocha S."/>
            <person name="Fowler G."/>
            <person name="Garner T.T."/>
            <person name="Garnes J."/>
            <person name="Gnirke A."/>
            <person name="Hawes A."/>
            <person name="Hernandez J."/>
            <person name="Hines S."/>
            <person name="Holder M."/>
            <person name="Hume J."/>
            <person name="Jhangiani S.N."/>
            <person name="Joshi V."/>
            <person name="Khan Z.M."/>
            <person name="Jackson L."/>
            <person name="Kovar C."/>
            <person name="Kowis A."/>
            <person name="Lee S."/>
            <person name="Lewis L.R."/>
            <person name="Margolis J."/>
            <person name="Morgan M."/>
            <person name="Nazareth L.V."/>
            <person name="Nguyen N."/>
            <person name="Okwuonu G."/>
            <person name="Parker D."/>
            <person name="Richards S."/>
            <person name="Ruiz S.J."/>
            <person name="Santibanez J."/>
            <person name="Savard J."/>
            <person name="Scherer S.E."/>
            <person name="Schneider B."/>
            <person name="Sodergren E."/>
            <person name="Tautz D."/>
            <person name="Vattahil S."/>
            <person name="Villasana D."/>
            <person name="White C.S."/>
            <person name="Wright R."/>
            <person name="Park Y."/>
            <person name="Beeman R.W."/>
            <person name="Lord J."/>
            <person name="Oppert B."/>
            <person name="Lorenzen M."/>
            <person name="Brown S."/>
            <person name="Wang L."/>
            <person name="Savard J."/>
            <person name="Tautz D."/>
            <person name="Richards S."/>
            <person name="Weinstock G."/>
            <person name="Gibbs R.A."/>
            <person name="Liu Y."/>
            <person name="Worley K."/>
            <person name="Weinstock G."/>
            <person name="Elsik C.G."/>
            <person name="Reese J.T."/>
            <person name="Elhaik E."/>
            <person name="Landan G."/>
            <person name="Graur D."/>
            <person name="Arensburger P."/>
            <person name="Atkinson P."/>
            <person name="Beeman R.W."/>
            <person name="Beidler J."/>
            <person name="Brown S.J."/>
            <person name="Demuth J.P."/>
            <person name="Drury D.W."/>
            <person name="Du Y.Z."/>
            <person name="Fujiwara H."/>
            <person name="Lorenzen M."/>
            <person name="Maselli V."/>
            <person name="Osanai M."/>
            <person name="Park Y."/>
            <person name="Robertson H.M."/>
            <person name="Tu Z."/>
            <person name="Wang J.J."/>
            <person name="Wang S."/>
            <person name="Richards S."/>
            <person name="Song H."/>
            <person name="Zhang L."/>
            <person name="Sodergren E."/>
            <person name="Werner D."/>
            <person name="Stanke M."/>
            <person name="Morgenstern B."/>
            <person name="Solovyev V."/>
            <person name="Kosarev P."/>
            <person name="Brown G."/>
            <person name="Chen H.C."/>
            <person name="Ermolaeva O."/>
            <person name="Hlavina W."/>
            <person name="Kapustin Y."/>
            <person name="Kiryutin B."/>
            <person name="Kitts P."/>
            <person name="Maglott D."/>
            <person name="Pruitt K."/>
            <person name="Sapojnikov V."/>
            <person name="Souvorov A."/>
            <person name="Mackey A.J."/>
            <person name="Waterhouse R.M."/>
            <person name="Wyder S."/>
            <person name="Zdobnov E.M."/>
            <person name="Zdobnov E.M."/>
            <person name="Wyder S."/>
            <person name="Kriventseva E.V."/>
            <person name="Kadowaki T."/>
            <person name="Bork P."/>
            <person name="Aranda M."/>
            <person name="Bao R."/>
            <person name="Beermann A."/>
            <person name="Berns N."/>
            <person name="Bolognesi R."/>
            <person name="Bonneton F."/>
            <person name="Bopp D."/>
            <person name="Brown S.J."/>
            <person name="Bucher G."/>
            <person name="Butts T."/>
            <person name="Chaumot A."/>
            <person name="Denell R.E."/>
            <person name="Ferrier D.E."/>
            <person name="Friedrich M."/>
            <person name="Gordon C.M."/>
            <person name="Jindra M."/>
            <person name="Klingler M."/>
            <person name="Lan Q."/>
            <person name="Lattorff H.M."/>
            <person name="Laudet V."/>
            <person name="von Levetsow C."/>
            <person name="Liu Z."/>
            <person name="Lutz R."/>
            <person name="Lynch J.A."/>
            <person name="da Fonseca R.N."/>
            <person name="Posnien N."/>
            <person name="Reuter R."/>
            <person name="Roth S."/>
            <person name="Savard J."/>
            <person name="Schinko J.B."/>
            <person name="Schmitt C."/>
            <person name="Schoppmeier M."/>
            <person name="Schroder R."/>
            <person name="Shippy T.D."/>
            <person name="Simonnet F."/>
            <person name="Marques-Souza H."/>
            <person name="Tautz D."/>
            <person name="Tomoyasu Y."/>
            <person name="Trauner J."/>
            <person name="Van der Zee M."/>
            <person name="Vervoort M."/>
            <person name="Wittkopp N."/>
            <person name="Wimmer E.A."/>
            <person name="Yang X."/>
            <person name="Jones A.K."/>
            <person name="Sattelle D.B."/>
            <person name="Ebert P.R."/>
            <person name="Nelson D."/>
            <person name="Scott J.G."/>
            <person name="Beeman R.W."/>
            <person name="Muthukrishnan S."/>
            <person name="Kramer K.J."/>
            <person name="Arakane Y."/>
            <person name="Beeman R.W."/>
            <person name="Zhu Q."/>
            <person name="Hogenkamp D."/>
            <person name="Dixit R."/>
            <person name="Oppert B."/>
            <person name="Jiang H."/>
            <person name="Zou Z."/>
            <person name="Marshall J."/>
            <person name="Elpidina E."/>
            <person name="Vinokurov K."/>
            <person name="Oppert C."/>
            <person name="Zou Z."/>
            <person name="Evans J."/>
            <person name="Lu Z."/>
            <person name="Zhao P."/>
            <person name="Sumathipala N."/>
            <person name="Altincicek B."/>
            <person name="Vilcinskas A."/>
            <person name="Williams M."/>
            <person name="Hultmark D."/>
            <person name="Hetru C."/>
            <person name="Jiang H."/>
            <person name="Grimmelikhuijzen C.J."/>
            <person name="Hauser F."/>
            <person name="Cazzamali G."/>
            <person name="Williamson M."/>
            <person name="Park Y."/>
            <person name="Li B."/>
            <person name="Tanaka Y."/>
            <person name="Predel R."/>
            <person name="Neupert S."/>
            <person name="Schachtner J."/>
            <person name="Verleyen P."/>
            <person name="Raible F."/>
            <person name="Bork P."/>
            <person name="Friedrich M."/>
            <person name="Walden K.K."/>
            <person name="Robertson H.M."/>
            <person name="Angeli S."/>
            <person name="Foret S."/>
            <person name="Bucher G."/>
            <person name="Schuetz S."/>
            <person name="Maleszka R."/>
            <person name="Wimmer E.A."/>
            <person name="Beeman R.W."/>
            <person name="Lorenzen M."/>
            <person name="Tomoyasu Y."/>
            <person name="Miller S.C."/>
            <person name="Grossmann D."/>
            <person name="Bucher G."/>
        </authorList>
    </citation>
    <scope>NUCLEOTIDE SEQUENCE [LARGE SCALE GENOMIC DNA]</scope>
    <source>
        <strain evidence="2 3">Georgia GA2</strain>
    </source>
</reference>
<dbReference type="InParanoid" id="D7EJ68"/>
<dbReference type="Proteomes" id="UP000007266">
    <property type="component" value="Unassembled WGS sequence"/>
</dbReference>
<evidence type="ECO:0000259" key="1">
    <source>
        <dbReference type="Pfam" id="PF09588"/>
    </source>
</evidence>
<dbReference type="EMBL" id="KQ972957">
    <property type="protein sequence ID" value="EFA12580.1"/>
    <property type="molecule type" value="Genomic_DNA"/>
</dbReference>
<gene>
    <name evidence="2" type="primary">GLEAN_01819</name>
    <name evidence="2" type="ORF">TcasGA2_TC001819</name>
</gene>
<dbReference type="InterPro" id="IPR011335">
    <property type="entry name" value="Restrct_endonuc-II-like"/>
</dbReference>
<dbReference type="Gene3D" id="3.90.320.10">
    <property type="match status" value="1"/>
</dbReference>
<name>D7EJ68_TRICA</name>
<sequence>MQEALQCGTDGYGPPVGWIRKVPVFRNCNVVMLCNINELEMFSSTDVKCYWSKKKYKDKFTLVPLNEYKWISESANKTAKRSLDSAEANFDLNLRVQKLPESNLAKQISHCRKRPKIAAQSNDTVYDNVFNNIENSELINCLEVILPERECCQRVYQQLCGDLKEIVPKTCNSRSLWMKERQFRVIGSRCYQIFTYRGDDWKKKSSSYFWPKSFSNKFVEHGRKYENEARQAYITKYNAKVIETGLLVPSNQSWLGFSPDGIVVDEEDNPQLLLEIKCPYESSTVCPF</sequence>
<dbReference type="CDD" id="cd22343">
    <property type="entry name" value="PDDEXK_lambda_exonuclease-like"/>
    <property type="match status" value="1"/>
</dbReference>
<dbReference type="STRING" id="7070.D7EJ68"/>
<dbReference type="HOGENOM" id="CLU_967508_0_0_1"/>
<proteinExistence type="predicted"/>
<evidence type="ECO:0000313" key="2">
    <source>
        <dbReference type="EMBL" id="EFA12580.1"/>
    </source>
</evidence>
<dbReference type="Pfam" id="PF09588">
    <property type="entry name" value="YqaJ"/>
    <property type="match status" value="1"/>
</dbReference>
<dbReference type="InterPro" id="IPR051703">
    <property type="entry name" value="NF-kappa-B_Signaling_Reg"/>
</dbReference>
<protein>
    <recommendedName>
        <fullName evidence="1">YqaJ viral recombinase domain-containing protein</fullName>
    </recommendedName>
</protein>
<dbReference type="PANTHER" id="PTHR46609">
    <property type="entry name" value="EXONUCLEASE, PHAGE-TYPE/RECB, C-TERMINAL DOMAIN-CONTAINING PROTEIN"/>
    <property type="match status" value="1"/>
</dbReference>
<dbReference type="eggNOG" id="ENOG502SR6D">
    <property type="taxonomic scope" value="Eukaryota"/>
</dbReference>
<accession>D7EJ68</accession>
<dbReference type="PhylomeDB" id="D7EJ68"/>
<dbReference type="SUPFAM" id="SSF52980">
    <property type="entry name" value="Restriction endonuclease-like"/>
    <property type="match status" value="1"/>
</dbReference>
<dbReference type="InterPro" id="IPR011604">
    <property type="entry name" value="PDDEXK-like_dom_sf"/>
</dbReference>
<dbReference type="InterPro" id="IPR019080">
    <property type="entry name" value="YqaJ_viral_recombinase"/>
</dbReference>
<evidence type="ECO:0000313" key="3">
    <source>
        <dbReference type="Proteomes" id="UP000007266"/>
    </source>
</evidence>
<reference evidence="2 3" key="2">
    <citation type="journal article" date="2010" name="Nucleic Acids Res.">
        <title>BeetleBase in 2010: revisions to provide comprehensive genomic information for Tribolium castaneum.</title>
        <authorList>
            <person name="Kim H.S."/>
            <person name="Murphy T."/>
            <person name="Xia J."/>
            <person name="Caragea D."/>
            <person name="Park Y."/>
            <person name="Beeman R.W."/>
            <person name="Lorenzen M.D."/>
            <person name="Butcher S."/>
            <person name="Manak J.R."/>
            <person name="Brown S.J."/>
        </authorList>
    </citation>
    <scope>NUCLEOTIDE SEQUENCE [LARGE SCALE GENOMIC DNA]</scope>
    <source>
        <strain evidence="2 3">Georgia GA2</strain>
    </source>
</reference>
<organism evidence="2 3">
    <name type="scientific">Tribolium castaneum</name>
    <name type="common">Red flour beetle</name>
    <dbReference type="NCBI Taxonomy" id="7070"/>
    <lineage>
        <taxon>Eukaryota</taxon>
        <taxon>Metazoa</taxon>
        <taxon>Ecdysozoa</taxon>
        <taxon>Arthropoda</taxon>
        <taxon>Hexapoda</taxon>
        <taxon>Insecta</taxon>
        <taxon>Pterygota</taxon>
        <taxon>Neoptera</taxon>
        <taxon>Endopterygota</taxon>
        <taxon>Coleoptera</taxon>
        <taxon>Polyphaga</taxon>
        <taxon>Cucujiformia</taxon>
        <taxon>Tenebrionidae</taxon>
        <taxon>Tenebrionidae incertae sedis</taxon>
        <taxon>Tribolium</taxon>
    </lineage>
</organism>
<feature type="domain" description="YqaJ viral recombinase" evidence="1">
    <location>
        <begin position="177"/>
        <end position="282"/>
    </location>
</feature>
<dbReference type="PANTHER" id="PTHR46609:SF8">
    <property type="entry name" value="YQAJ VIRAL RECOMBINASE DOMAIN-CONTAINING PROTEIN"/>
    <property type="match status" value="1"/>
</dbReference>
<dbReference type="AlphaFoldDB" id="D7EJ68"/>
<dbReference type="GO" id="GO:0006281">
    <property type="term" value="P:DNA repair"/>
    <property type="evidence" value="ECO:0007669"/>
    <property type="project" value="UniProtKB-ARBA"/>
</dbReference>